<gene>
    <name evidence="1" type="ORF">V1477_021120</name>
</gene>
<evidence type="ECO:0000313" key="2">
    <source>
        <dbReference type="Proteomes" id="UP001607303"/>
    </source>
</evidence>
<dbReference type="EMBL" id="JAYRBN010000117">
    <property type="protein sequence ID" value="KAL2719973.1"/>
    <property type="molecule type" value="Genomic_DNA"/>
</dbReference>
<name>A0ABD2AH80_VESMC</name>
<keyword evidence="2" id="KW-1185">Reference proteome</keyword>
<accession>A0ABD2AH80</accession>
<protein>
    <submittedName>
        <fullName evidence="1">Uncharacterized protein</fullName>
    </submittedName>
</protein>
<sequence>MIHSTSSLRYTALGTFEFKSRIAKSMFGEKPSSNYIDHEKVRRSGNYKLCLPVSLSGYYRPPDEHGIEQGKWIDLDLDLLIENNGKIYFLPIPRDIQDWTLSNSPKVLERSRIE</sequence>
<reference evidence="1 2" key="1">
    <citation type="journal article" date="2024" name="Ann. Entomol. Soc. Am.">
        <title>Genomic analyses of the southern and eastern yellowjacket wasps (Hymenoptera: Vespidae) reveal evolutionary signatures of social life.</title>
        <authorList>
            <person name="Catto M.A."/>
            <person name="Caine P.B."/>
            <person name="Orr S.E."/>
            <person name="Hunt B.G."/>
            <person name="Goodisman M.A.D."/>
        </authorList>
    </citation>
    <scope>NUCLEOTIDE SEQUENCE [LARGE SCALE GENOMIC DNA]</scope>
    <source>
        <strain evidence="1">232</strain>
        <tissue evidence="1">Head and thorax</tissue>
    </source>
</reference>
<proteinExistence type="predicted"/>
<organism evidence="1 2">
    <name type="scientific">Vespula maculifrons</name>
    <name type="common">Eastern yellow jacket</name>
    <name type="synonym">Wasp</name>
    <dbReference type="NCBI Taxonomy" id="7453"/>
    <lineage>
        <taxon>Eukaryota</taxon>
        <taxon>Metazoa</taxon>
        <taxon>Ecdysozoa</taxon>
        <taxon>Arthropoda</taxon>
        <taxon>Hexapoda</taxon>
        <taxon>Insecta</taxon>
        <taxon>Pterygota</taxon>
        <taxon>Neoptera</taxon>
        <taxon>Endopterygota</taxon>
        <taxon>Hymenoptera</taxon>
        <taxon>Apocrita</taxon>
        <taxon>Aculeata</taxon>
        <taxon>Vespoidea</taxon>
        <taxon>Vespidae</taxon>
        <taxon>Vespinae</taxon>
        <taxon>Vespula</taxon>
    </lineage>
</organism>
<dbReference type="Proteomes" id="UP001607303">
    <property type="component" value="Unassembled WGS sequence"/>
</dbReference>
<comment type="caution">
    <text evidence="1">The sequence shown here is derived from an EMBL/GenBank/DDBJ whole genome shotgun (WGS) entry which is preliminary data.</text>
</comment>
<dbReference type="AlphaFoldDB" id="A0ABD2AH80"/>
<evidence type="ECO:0000313" key="1">
    <source>
        <dbReference type="EMBL" id="KAL2719973.1"/>
    </source>
</evidence>